<dbReference type="PANTHER" id="PTHR31088">
    <property type="entry name" value="MEMBRANE-ASSOCIATED PROTEIN VIPP1, CHLOROPLASTIC"/>
    <property type="match status" value="1"/>
</dbReference>
<feature type="coiled-coil region" evidence="2">
    <location>
        <begin position="101"/>
        <end position="135"/>
    </location>
</feature>
<reference evidence="3" key="1">
    <citation type="submission" date="2020-12" db="EMBL/GenBank/DDBJ databases">
        <authorList>
            <person name="Huq M.A."/>
        </authorList>
    </citation>
    <scope>NUCLEOTIDE SEQUENCE</scope>
    <source>
        <strain evidence="3">MAHUQ-46</strain>
    </source>
</reference>
<dbReference type="Proteomes" id="UP000640274">
    <property type="component" value="Unassembled WGS sequence"/>
</dbReference>
<dbReference type="Pfam" id="PF04012">
    <property type="entry name" value="PspA_IM30"/>
    <property type="match status" value="1"/>
</dbReference>
<evidence type="ECO:0000256" key="2">
    <source>
        <dbReference type="SAM" id="Coils"/>
    </source>
</evidence>
<comment type="caution">
    <text evidence="3">The sequence shown here is derived from an EMBL/GenBank/DDBJ whole genome shotgun (WGS) entry which is preliminary data.</text>
</comment>
<evidence type="ECO:0000313" key="3">
    <source>
        <dbReference type="EMBL" id="MBJ6360197.1"/>
    </source>
</evidence>
<dbReference type="RefSeq" id="WP_199017718.1">
    <property type="nucleotide sequence ID" value="NZ_JAELUP010000005.1"/>
</dbReference>
<proteinExistence type="inferred from homology"/>
<dbReference type="InterPro" id="IPR007157">
    <property type="entry name" value="PspA_VIPP1"/>
</dbReference>
<protein>
    <submittedName>
        <fullName evidence="3">PspA/IM30 family protein</fullName>
    </submittedName>
</protein>
<keyword evidence="4" id="KW-1185">Reference proteome</keyword>
<evidence type="ECO:0000256" key="1">
    <source>
        <dbReference type="ARBA" id="ARBA00043985"/>
    </source>
</evidence>
<organism evidence="3 4">
    <name type="scientific">Paenibacillus roseus</name>
    <dbReference type="NCBI Taxonomy" id="2798579"/>
    <lineage>
        <taxon>Bacteria</taxon>
        <taxon>Bacillati</taxon>
        <taxon>Bacillota</taxon>
        <taxon>Bacilli</taxon>
        <taxon>Bacillales</taxon>
        <taxon>Paenibacillaceae</taxon>
        <taxon>Paenibacillus</taxon>
    </lineage>
</organism>
<gene>
    <name evidence="3" type="ORF">JFN88_02530</name>
</gene>
<name>A0A934IVR9_9BACL</name>
<keyword evidence="2" id="KW-0175">Coiled coil</keyword>
<sequence>MSILRRVRDITVASLNERLDKAEDPVKLIDRFLASTKEELVKAEQLFRECSTHSIQLKRQWLQAEQQKEQRERQAVTALQSGEEELARAALLDKTTHDERASQYKELYEQSKGTLIELEDRLAELKGEYDEAVSKRSYYTARMESLRLQQRLTQRSSSLHGASPDNMFRQLEERLSDQELEAQSLRKLRQQEVSPGIRLSPEKQPQVDLELAQLKKKLNLE</sequence>
<evidence type="ECO:0000313" key="4">
    <source>
        <dbReference type="Proteomes" id="UP000640274"/>
    </source>
</evidence>
<comment type="similarity">
    <text evidence="1">Belongs to the PspA/Vipp/IM30 family.</text>
</comment>
<dbReference type="AlphaFoldDB" id="A0A934IVR9"/>
<accession>A0A934IVR9</accession>
<dbReference type="PANTHER" id="PTHR31088:SF6">
    <property type="entry name" value="PHAGE SHOCK PROTEIN A"/>
    <property type="match status" value="1"/>
</dbReference>
<dbReference type="EMBL" id="JAELUP010000005">
    <property type="protein sequence ID" value="MBJ6360197.1"/>
    <property type="molecule type" value="Genomic_DNA"/>
</dbReference>